<keyword evidence="1 5" id="KW-0723">Serine/threonine-protein kinase</keyword>
<dbReference type="STRING" id="120956.SAMN05421791_102300"/>
<dbReference type="HAMAP" id="MF_00921">
    <property type="entry name" value="PDRP"/>
    <property type="match status" value="1"/>
</dbReference>
<evidence type="ECO:0000256" key="1">
    <source>
        <dbReference type="ARBA" id="ARBA00022527"/>
    </source>
</evidence>
<feature type="binding site" evidence="5">
    <location>
        <begin position="154"/>
        <end position="161"/>
    </location>
    <ligand>
        <name>ADP</name>
        <dbReference type="ChEBI" id="CHEBI:456216"/>
    </ligand>
</feature>
<dbReference type="AlphaFoldDB" id="A0A1G7R112"/>
<protein>
    <recommendedName>
        <fullName evidence="5">Putative pyruvate, phosphate dikinase regulatory protein</fullName>
        <shortName evidence="5">PPDK regulatory protein</shortName>
        <ecNumber evidence="5">2.7.11.32</ecNumber>
        <ecNumber evidence="5">2.7.4.27</ecNumber>
    </recommendedName>
</protein>
<evidence type="ECO:0000256" key="4">
    <source>
        <dbReference type="ARBA" id="ARBA00022777"/>
    </source>
</evidence>
<keyword evidence="3 5" id="KW-0547">Nucleotide-binding</keyword>
<gene>
    <name evidence="6" type="ORF">SAMN05421791_102300</name>
</gene>
<dbReference type="EC" id="2.7.4.27" evidence="5"/>
<dbReference type="GO" id="GO:0004674">
    <property type="term" value="F:protein serine/threonine kinase activity"/>
    <property type="evidence" value="ECO:0007669"/>
    <property type="project" value="UniProtKB-UniRule"/>
</dbReference>
<keyword evidence="2 5" id="KW-0808">Transferase</keyword>
<comment type="catalytic activity">
    <reaction evidence="5">
        <text>N(tele)-phospho-L-histidyl/O-phospho-L-threonyl-[pyruvate, phosphate dikinase] + phosphate + H(+) = N(tele)-phospho-L-histidyl/L-threonyl-[pyruvate, phosphate dikinase] + diphosphate</text>
        <dbReference type="Rhea" id="RHEA:43696"/>
        <dbReference type="Rhea" id="RHEA-COMP:10650"/>
        <dbReference type="Rhea" id="RHEA-COMP:10651"/>
        <dbReference type="ChEBI" id="CHEBI:15378"/>
        <dbReference type="ChEBI" id="CHEBI:30013"/>
        <dbReference type="ChEBI" id="CHEBI:33019"/>
        <dbReference type="ChEBI" id="CHEBI:43474"/>
        <dbReference type="ChEBI" id="CHEBI:61977"/>
        <dbReference type="ChEBI" id="CHEBI:83586"/>
        <dbReference type="EC" id="2.7.4.27"/>
    </reaction>
</comment>
<dbReference type="OrthoDB" id="9782201at2"/>
<dbReference type="InterPro" id="IPR026565">
    <property type="entry name" value="PPDK_reg"/>
</dbReference>
<sequence>MDQNNQSKLHFFIISDSIGETALKVAKAVAYQFPDVHILLHKYAFVSTESRLQEVLEEAKNYQALVFLTLTKNDQVNLVEKFCTKNELHFFNLSQPFTQVISQLTGKKPSQTVGAQHELNDEYFERINAMEFAMKYDDGKDPKKFMEADIILLGVSRTSKTPLSMYLATMGYRVANLPLIPENELPEIIFEIDPNKIIGLTNDLNVIQKFRQSRMLEFGLSKNATYASEDRIVEELNYADQVYRKLNCPVINVADRSIEETAHIIIELLNFSNIDDNL</sequence>
<dbReference type="GO" id="GO:0016776">
    <property type="term" value="F:phosphotransferase activity, phosphate group as acceptor"/>
    <property type="evidence" value="ECO:0007669"/>
    <property type="project" value="UniProtKB-UniRule"/>
</dbReference>
<comment type="similarity">
    <text evidence="5">Belongs to the pyruvate, phosphate/water dikinase regulatory protein family. PDRP subfamily.</text>
</comment>
<dbReference type="InterPro" id="IPR005177">
    <property type="entry name" value="Kinase-pyrophosphorylase"/>
</dbReference>
<organism evidence="6 7">
    <name type="scientific">Facklamia miroungae</name>
    <dbReference type="NCBI Taxonomy" id="120956"/>
    <lineage>
        <taxon>Bacteria</taxon>
        <taxon>Bacillati</taxon>
        <taxon>Bacillota</taxon>
        <taxon>Bacilli</taxon>
        <taxon>Lactobacillales</taxon>
        <taxon>Aerococcaceae</taxon>
        <taxon>Facklamia</taxon>
    </lineage>
</organism>
<evidence type="ECO:0000313" key="7">
    <source>
        <dbReference type="Proteomes" id="UP000199708"/>
    </source>
</evidence>
<comment type="function">
    <text evidence="5">Bifunctional serine/threonine kinase and phosphorylase involved in the regulation of the pyruvate, phosphate dikinase (PPDK) by catalyzing its phosphorylation/dephosphorylation.</text>
</comment>
<evidence type="ECO:0000256" key="5">
    <source>
        <dbReference type="HAMAP-Rule" id="MF_00921"/>
    </source>
</evidence>
<evidence type="ECO:0000313" key="6">
    <source>
        <dbReference type="EMBL" id="SDG04458.1"/>
    </source>
</evidence>
<dbReference type="NCBIfam" id="NF003742">
    <property type="entry name" value="PRK05339.1"/>
    <property type="match status" value="1"/>
</dbReference>
<proteinExistence type="inferred from homology"/>
<dbReference type="GO" id="GO:0043531">
    <property type="term" value="F:ADP binding"/>
    <property type="evidence" value="ECO:0007669"/>
    <property type="project" value="UniProtKB-UniRule"/>
</dbReference>
<evidence type="ECO:0000256" key="2">
    <source>
        <dbReference type="ARBA" id="ARBA00022679"/>
    </source>
</evidence>
<dbReference type="RefSeq" id="WP_090289374.1">
    <property type="nucleotide sequence ID" value="NZ_FNCK01000002.1"/>
</dbReference>
<dbReference type="PANTHER" id="PTHR31756">
    <property type="entry name" value="PYRUVATE, PHOSPHATE DIKINASE REGULATORY PROTEIN 1, CHLOROPLASTIC"/>
    <property type="match status" value="1"/>
</dbReference>
<dbReference type="EMBL" id="FNCK01000002">
    <property type="protein sequence ID" value="SDG04458.1"/>
    <property type="molecule type" value="Genomic_DNA"/>
</dbReference>
<name>A0A1G7R112_9LACT</name>
<comment type="catalytic activity">
    <reaction evidence="5">
        <text>N(tele)-phospho-L-histidyl/L-threonyl-[pyruvate, phosphate dikinase] + ADP = N(tele)-phospho-L-histidyl/O-phospho-L-threonyl-[pyruvate, phosphate dikinase] + AMP + H(+)</text>
        <dbReference type="Rhea" id="RHEA:43692"/>
        <dbReference type="Rhea" id="RHEA-COMP:10650"/>
        <dbReference type="Rhea" id="RHEA-COMP:10651"/>
        <dbReference type="ChEBI" id="CHEBI:15378"/>
        <dbReference type="ChEBI" id="CHEBI:30013"/>
        <dbReference type="ChEBI" id="CHEBI:61977"/>
        <dbReference type="ChEBI" id="CHEBI:83586"/>
        <dbReference type="ChEBI" id="CHEBI:456215"/>
        <dbReference type="ChEBI" id="CHEBI:456216"/>
        <dbReference type="EC" id="2.7.11.32"/>
    </reaction>
</comment>
<keyword evidence="7" id="KW-1185">Reference proteome</keyword>
<accession>A0A1G7R112</accession>
<dbReference type="EC" id="2.7.11.32" evidence="5"/>
<evidence type="ECO:0000256" key="3">
    <source>
        <dbReference type="ARBA" id="ARBA00022741"/>
    </source>
</evidence>
<keyword evidence="4 5" id="KW-0418">Kinase</keyword>
<dbReference type="Proteomes" id="UP000199708">
    <property type="component" value="Unassembled WGS sequence"/>
</dbReference>
<dbReference type="GO" id="GO:0005524">
    <property type="term" value="F:ATP binding"/>
    <property type="evidence" value="ECO:0007669"/>
    <property type="project" value="InterPro"/>
</dbReference>
<dbReference type="PANTHER" id="PTHR31756:SF3">
    <property type="entry name" value="PYRUVATE, PHOSPHATE DIKINASE REGULATORY PROTEIN 1, CHLOROPLASTIC"/>
    <property type="match status" value="1"/>
</dbReference>
<reference evidence="6 7" key="1">
    <citation type="submission" date="2016-10" db="EMBL/GenBank/DDBJ databases">
        <authorList>
            <person name="de Groot N.N."/>
        </authorList>
    </citation>
    <scope>NUCLEOTIDE SEQUENCE [LARGE SCALE GENOMIC DNA]</scope>
    <source>
        <strain evidence="6 7">ATCC BAA-466</strain>
    </source>
</reference>
<dbReference type="Pfam" id="PF03618">
    <property type="entry name" value="Kinase-PPPase"/>
    <property type="match status" value="1"/>
</dbReference>